<dbReference type="Proteomes" id="UP000253034">
    <property type="component" value="Unassembled WGS sequence"/>
</dbReference>
<proteinExistence type="predicted"/>
<accession>A0A369B7K9</accession>
<protein>
    <submittedName>
        <fullName evidence="1">Uncharacterized protein</fullName>
    </submittedName>
</protein>
<reference evidence="1 2" key="1">
    <citation type="submission" date="2018-07" db="EMBL/GenBank/DDBJ databases">
        <title>Genomic Encyclopedia of Type Strains, Phase IV (KMG-IV): sequencing the most valuable type-strain genomes for metagenomic binning, comparative biology and taxonomic classification.</title>
        <authorList>
            <person name="Goeker M."/>
        </authorList>
    </citation>
    <scope>NUCLEOTIDE SEQUENCE [LARGE SCALE GENOMIC DNA]</scope>
    <source>
        <strain evidence="1 2">DSM 27016</strain>
    </source>
</reference>
<dbReference type="OrthoDB" id="5770817at2"/>
<comment type="caution">
    <text evidence="1">The sequence shown here is derived from an EMBL/GenBank/DDBJ whole genome shotgun (WGS) entry which is preliminary data.</text>
</comment>
<keyword evidence="2" id="KW-1185">Reference proteome</keyword>
<dbReference type="RefSeq" id="WP_114297233.1">
    <property type="nucleotide sequence ID" value="NZ_QPJT01000007.1"/>
</dbReference>
<evidence type="ECO:0000313" key="1">
    <source>
        <dbReference type="EMBL" id="RCX17512.1"/>
    </source>
</evidence>
<dbReference type="EMBL" id="QPJT01000007">
    <property type="protein sequence ID" value="RCX17512.1"/>
    <property type="molecule type" value="Genomic_DNA"/>
</dbReference>
<dbReference type="AlphaFoldDB" id="A0A369B7K9"/>
<evidence type="ECO:0000313" key="2">
    <source>
        <dbReference type="Proteomes" id="UP000253034"/>
    </source>
</evidence>
<name>A0A369B7K9_9FIRM</name>
<sequence length="81" mass="9438">MKWEEVRKIYPGRFVKMQVLEGHIENGVRYIDDIAVIKAFDDNKEATMELARAKNDIIVFHTSNEKLEIPIKKIFGFRGVS</sequence>
<gene>
    <name evidence="1" type="ORF">DFR58_10757</name>
</gene>
<organism evidence="1 2">
    <name type="scientific">Anaerobacterium chartisolvens</name>
    <dbReference type="NCBI Taxonomy" id="1297424"/>
    <lineage>
        <taxon>Bacteria</taxon>
        <taxon>Bacillati</taxon>
        <taxon>Bacillota</taxon>
        <taxon>Clostridia</taxon>
        <taxon>Eubacteriales</taxon>
        <taxon>Oscillospiraceae</taxon>
        <taxon>Anaerobacterium</taxon>
    </lineage>
</organism>